<evidence type="ECO:0000256" key="8">
    <source>
        <dbReference type="PROSITE-ProRule" id="PRU01360"/>
    </source>
</evidence>
<keyword evidence="13" id="KW-0675">Receptor</keyword>
<comment type="subcellular location">
    <subcellularLocation>
        <location evidence="1 8">Cell outer membrane</location>
        <topology evidence="1 8">Multi-pass membrane protein</topology>
    </subcellularLocation>
</comment>
<sequence>MKHIAMGLALMLFAGSSMAKNDYEVIVVTSTQEQRSKSEIAESVSVFGQDEIEAVLPGHPSDLLNRAAGVHVNNLGGEGHMTSIRQPLSTAGVYLFLEDGVPTRPTGFFNHNGLYEINLSQAAWVEVTKGPGSALYGSDAIGGVINSMTATPTEETSAQATLEMGGDNWQRALISASSGIGTKNQAGVSYNRTQSDGYQEASEYQRDALTLRLDSQLSDAINAKTIFSMNQVRQSGASGLREDDFNASPRSNYFAGDVGARDVDAFRLSSELTIGIDDQRRLTLIPFYRHNDMTLMPPWMVSFDPNQQRTEFETLGLLTRYRQRFEHSELITGLDIDRSDADYHERRVIVDSDEAGVLSRITDTDRVNYDFNAIQTAVSPYAQYEQVIGDWRLSAGVRHDRFHVDYSDNLPEIVPEQGIFPGIPFPSTHLRPASQSLSFSRTTPKLGAIYSLSSRQEIYASHRHAFRAPTVGQLFRSGASAGTEGLAPVTAVSNELGWRLRQSAYAVELAIYDLQVDNDIVTIIDDEQVTRRNVNAGKTEHQGVELGINAQLSNAFSTSLAFSRTRQRYRNFEYVCGDTTCNFAGNDLPRAPRNMANMSLAWQPAELDSLRLEAEYNYLGSYYTDETNSARYGGHQLVNFRAQYAITPNLELILRLENVFNEAYSAYTSNQVGSSELEYRPGLARRGVLALRWRL</sequence>
<keyword evidence="6 8" id="KW-0472">Membrane</keyword>
<protein>
    <submittedName>
        <fullName evidence="13">TonB-dependent receptor</fullName>
    </submittedName>
</protein>
<feature type="signal peptide" evidence="10">
    <location>
        <begin position="1"/>
        <end position="19"/>
    </location>
</feature>
<keyword evidence="2 8" id="KW-0813">Transport</keyword>
<dbReference type="GO" id="GO:0015344">
    <property type="term" value="F:siderophore uptake transmembrane transporter activity"/>
    <property type="evidence" value="ECO:0007669"/>
    <property type="project" value="TreeGrafter"/>
</dbReference>
<evidence type="ECO:0000313" key="14">
    <source>
        <dbReference type="Proteomes" id="UP000288293"/>
    </source>
</evidence>
<keyword evidence="3 8" id="KW-1134">Transmembrane beta strand</keyword>
<dbReference type="InterPro" id="IPR012910">
    <property type="entry name" value="Plug_dom"/>
</dbReference>
<feature type="domain" description="TonB-dependent receptor-like beta-barrel" evidence="11">
    <location>
        <begin position="203"/>
        <end position="659"/>
    </location>
</feature>
<dbReference type="Pfam" id="PF00593">
    <property type="entry name" value="TonB_dep_Rec_b-barrel"/>
    <property type="match status" value="1"/>
</dbReference>
<feature type="chain" id="PRO_5019284957" evidence="10">
    <location>
        <begin position="20"/>
        <end position="695"/>
    </location>
</feature>
<dbReference type="EMBL" id="PIPL01000001">
    <property type="protein sequence ID" value="RUO27021.1"/>
    <property type="molecule type" value="Genomic_DNA"/>
</dbReference>
<reference evidence="13 14" key="1">
    <citation type="journal article" date="2011" name="Front. Microbiol.">
        <title>Genomic signatures of strain selection and enhancement in Bacillus atrophaeus var. globigii, a historical biowarfare simulant.</title>
        <authorList>
            <person name="Gibbons H.S."/>
            <person name="Broomall S.M."/>
            <person name="McNew L.A."/>
            <person name="Daligault H."/>
            <person name="Chapman C."/>
            <person name="Bruce D."/>
            <person name="Karavis M."/>
            <person name="Krepps M."/>
            <person name="McGregor P.A."/>
            <person name="Hong C."/>
            <person name="Park K.H."/>
            <person name="Akmal A."/>
            <person name="Feldman A."/>
            <person name="Lin J.S."/>
            <person name="Chang W.E."/>
            <person name="Higgs B.W."/>
            <person name="Demirev P."/>
            <person name="Lindquist J."/>
            <person name="Liem A."/>
            <person name="Fochler E."/>
            <person name="Read T.D."/>
            <person name="Tapia R."/>
            <person name="Johnson S."/>
            <person name="Bishop-Lilly K.A."/>
            <person name="Detter C."/>
            <person name="Han C."/>
            <person name="Sozhamannan S."/>
            <person name="Rosenzweig C.N."/>
            <person name="Skowronski E.W."/>
        </authorList>
    </citation>
    <scope>NUCLEOTIDE SEQUENCE [LARGE SCALE GENOMIC DNA]</scope>
    <source>
        <strain evidence="13 14">MLST1</strain>
    </source>
</reference>
<evidence type="ECO:0000256" key="5">
    <source>
        <dbReference type="ARBA" id="ARBA00023077"/>
    </source>
</evidence>
<name>A0A432WAF4_9GAMM</name>
<evidence type="ECO:0000256" key="1">
    <source>
        <dbReference type="ARBA" id="ARBA00004571"/>
    </source>
</evidence>
<evidence type="ECO:0000313" key="13">
    <source>
        <dbReference type="EMBL" id="RUO27021.1"/>
    </source>
</evidence>
<dbReference type="CDD" id="cd01347">
    <property type="entry name" value="ligand_gated_channel"/>
    <property type="match status" value="1"/>
</dbReference>
<evidence type="ECO:0000259" key="12">
    <source>
        <dbReference type="Pfam" id="PF07715"/>
    </source>
</evidence>
<dbReference type="Gene3D" id="2.40.170.20">
    <property type="entry name" value="TonB-dependent receptor, beta-barrel domain"/>
    <property type="match status" value="1"/>
</dbReference>
<dbReference type="AlphaFoldDB" id="A0A432WAF4"/>
<keyword evidence="14" id="KW-1185">Reference proteome</keyword>
<dbReference type="GO" id="GO:0044718">
    <property type="term" value="P:siderophore transmembrane transport"/>
    <property type="evidence" value="ECO:0007669"/>
    <property type="project" value="TreeGrafter"/>
</dbReference>
<dbReference type="PANTHER" id="PTHR30069">
    <property type="entry name" value="TONB-DEPENDENT OUTER MEMBRANE RECEPTOR"/>
    <property type="match status" value="1"/>
</dbReference>
<dbReference type="Proteomes" id="UP000288293">
    <property type="component" value="Unassembled WGS sequence"/>
</dbReference>
<evidence type="ECO:0000256" key="9">
    <source>
        <dbReference type="RuleBase" id="RU003357"/>
    </source>
</evidence>
<accession>A0A432WAF4</accession>
<dbReference type="GO" id="GO:0009279">
    <property type="term" value="C:cell outer membrane"/>
    <property type="evidence" value="ECO:0007669"/>
    <property type="project" value="UniProtKB-SubCell"/>
</dbReference>
<feature type="domain" description="TonB-dependent receptor plug" evidence="12">
    <location>
        <begin position="37"/>
        <end position="144"/>
    </location>
</feature>
<comment type="similarity">
    <text evidence="8 9">Belongs to the TonB-dependent receptor family.</text>
</comment>
<dbReference type="SUPFAM" id="SSF56935">
    <property type="entry name" value="Porins"/>
    <property type="match status" value="1"/>
</dbReference>
<dbReference type="Gene3D" id="2.170.130.10">
    <property type="entry name" value="TonB-dependent receptor, plug domain"/>
    <property type="match status" value="1"/>
</dbReference>
<keyword evidence="7 8" id="KW-0998">Cell outer membrane</keyword>
<dbReference type="InterPro" id="IPR039426">
    <property type="entry name" value="TonB-dep_rcpt-like"/>
</dbReference>
<evidence type="ECO:0000256" key="2">
    <source>
        <dbReference type="ARBA" id="ARBA00022448"/>
    </source>
</evidence>
<keyword evidence="4 8" id="KW-0812">Transmembrane</keyword>
<dbReference type="InterPro" id="IPR036942">
    <property type="entry name" value="Beta-barrel_TonB_sf"/>
</dbReference>
<evidence type="ECO:0000259" key="11">
    <source>
        <dbReference type="Pfam" id="PF00593"/>
    </source>
</evidence>
<keyword evidence="10" id="KW-0732">Signal</keyword>
<dbReference type="Pfam" id="PF07715">
    <property type="entry name" value="Plug"/>
    <property type="match status" value="1"/>
</dbReference>
<evidence type="ECO:0000256" key="6">
    <source>
        <dbReference type="ARBA" id="ARBA00023136"/>
    </source>
</evidence>
<dbReference type="PROSITE" id="PS52016">
    <property type="entry name" value="TONB_DEPENDENT_REC_3"/>
    <property type="match status" value="1"/>
</dbReference>
<dbReference type="InterPro" id="IPR000531">
    <property type="entry name" value="Beta-barrel_TonB"/>
</dbReference>
<evidence type="ECO:0000256" key="7">
    <source>
        <dbReference type="ARBA" id="ARBA00023237"/>
    </source>
</evidence>
<proteinExistence type="inferred from homology"/>
<keyword evidence="5 9" id="KW-0798">TonB box</keyword>
<dbReference type="OrthoDB" id="127311at2"/>
<comment type="caution">
    <text evidence="13">The sequence shown here is derived from an EMBL/GenBank/DDBJ whole genome shotgun (WGS) entry which is preliminary data.</text>
</comment>
<dbReference type="InterPro" id="IPR037066">
    <property type="entry name" value="Plug_dom_sf"/>
</dbReference>
<dbReference type="PANTHER" id="PTHR30069:SF28">
    <property type="entry name" value="TONB-DEPENDENT RECEPTOR YNCD-RELATED"/>
    <property type="match status" value="1"/>
</dbReference>
<evidence type="ECO:0000256" key="4">
    <source>
        <dbReference type="ARBA" id="ARBA00022692"/>
    </source>
</evidence>
<organism evidence="13 14">
    <name type="scientific">Aliidiomarina minuta</name>
    <dbReference type="NCBI Taxonomy" id="880057"/>
    <lineage>
        <taxon>Bacteria</taxon>
        <taxon>Pseudomonadati</taxon>
        <taxon>Pseudomonadota</taxon>
        <taxon>Gammaproteobacteria</taxon>
        <taxon>Alteromonadales</taxon>
        <taxon>Idiomarinaceae</taxon>
        <taxon>Aliidiomarina</taxon>
    </lineage>
</organism>
<gene>
    <name evidence="13" type="ORF">CWE09_10105</name>
</gene>
<evidence type="ECO:0000256" key="3">
    <source>
        <dbReference type="ARBA" id="ARBA00022452"/>
    </source>
</evidence>
<evidence type="ECO:0000256" key="10">
    <source>
        <dbReference type="SAM" id="SignalP"/>
    </source>
</evidence>